<dbReference type="InterPro" id="IPR001436">
    <property type="entry name" value="Alpha-crystallin/sHSP_animal"/>
</dbReference>
<dbReference type="InterPro" id="IPR008978">
    <property type="entry name" value="HSP20-like_chaperone"/>
</dbReference>
<dbReference type="AlphaFoldDB" id="A0AAV1NK54"/>
<dbReference type="PANTHER" id="PTHR45640">
    <property type="entry name" value="HEAT SHOCK PROTEIN HSP-12.2-RELATED"/>
    <property type="match status" value="1"/>
</dbReference>
<evidence type="ECO:0000256" key="1">
    <source>
        <dbReference type="PROSITE-ProRule" id="PRU00285"/>
    </source>
</evidence>
<feature type="compositionally biased region" description="Acidic residues" evidence="3">
    <location>
        <begin position="185"/>
        <end position="197"/>
    </location>
</feature>
<sequence length="339" mass="37680">MSEQAKTELSCGEYSRDAPWYPLRKWWQSSRLFNQDVGLPPFMEPGDPRWMDMDRLQRSLAGYIPTPLFVPYISGSMPHASQEISKEEYKWRVSLDVAHFSPSEILLSVKDGFLEVGGKHDERPDEHGFIARCFTRKYRLPAEIDATKIVSTLSVDGILTVEAPVPEISVPAAIIIPIKVDMEVTEEQEEVTPDPDPELLPAEVHGEESPVEVHSDEAHPGSSTAELQQHEERREQEEETQEKPAGESHPSVPADGEVTESLHDSSKPHEALESQESPDTDTSQQPEHEEPAVVGEIQVMASSGEAAEEIPQPEEPDLGTSPMSEVPSQVLQAPEQLTK</sequence>
<dbReference type="PANTHER" id="PTHR45640:SF7">
    <property type="entry name" value="HEAT SHOCK PROTEIN BETA-1"/>
    <property type="match status" value="1"/>
</dbReference>
<dbReference type="GO" id="GO:0009408">
    <property type="term" value="P:response to heat"/>
    <property type="evidence" value="ECO:0007669"/>
    <property type="project" value="TreeGrafter"/>
</dbReference>
<feature type="compositionally biased region" description="Polar residues" evidence="3">
    <location>
        <begin position="321"/>
        <end position="339"/>
    </location>
</feature>
<dbReference type="SUPFAM" id="SSF49764">
    <property type="entry name" value="HSP20-like chaperones"/>
    <property type="match status" value="1"/>
</dbReference>
<feature type="compositionally biased region" description="Basic and acidic residues" evidence="3">
    <location>
        <begin position="260"/>
        <end position="272"/>
    </location>
</feature>
<feature type="region of interest" description="Disordered" evidence="3">
    <location>
        <begin position="185"/>
        <end position="339"/>
    </location>
</feature>
<evidence type="ECO:0000256" key="3">
    <source>
        <dbReference type="SAM" id="MobiDB-lite"/>
    </source>
</evidence>
<keyword evidence="6" id="KW-1185">Reference proteome</keyword>
<feature type="compositionally biased region" description="Basic and acidic residues" evidence="3">
    <location>
        <begin position="204"/>
        <end position="219"/>
    </location>
</feature>
<organism evidence="5 6">
    <name type="scientific">Scomber scombrus</name>
    <name type="common">Atlantic mackerel</name>
    <name type="synonym">Scomber vernalis</name>
    <dbReference type="NCBI Taxonomy" id="13677"/>
    <lineage>
        <taxon>Eukaryota</taxon>
        <taxon>Metazoa</taxon>
        <taxon>Chordata</taxon>
        <taxon>Craniata</taxon>
        <taxon>Vertebrata</taxon>
        <taxon>Euteleostomi</taxon>
        <taxon>Actinopterygii</taxon>
        <taxon>Neopterygii</taxon>
        <taxon>Teleostei</taxon>
        <taxon>Neoteleostei</taxon>
        <taxon>Acanthomorphata</taxon>
        <taxon>Pelagiaria</taxon>
        <taxon>Scombriformes</taxon>
        <taxon>Scombridae</taxon>
        <taxon>Scomber</taxon>
    </lineage>
</organism>
<comment type="caution">
    <text evidence="5">The sequence shown here is derived from an EMBL/GenBank/DDBJ whole genome shotgun (WGS) entry which is preliminary data.</text>
</comment>
<evidence type="ECO:0000256" key="2">
    <source>
        <dbReference type="RuleBase" id="RU003616"/>
    </source>
</evidence>
<keyword evidence="5" id="KW-0346">Stress response</keyword>
<proteinExistence type="inferred from homology"/>
<evidence type="ECO:0000313" key="5">
    <source>
        <dbReference type="EMBL" id="CAK6959805.1"/>
    </source>
</evidence>
<dbReference type="GO" id="GO:0005737">
    <property type="term" value="C:cytoplasm"/>
    <property type="evidence" value="ECO:0007669"/>
    <property type="project" value="TreeGrafter"/>
</dbReference>
<name>A0AAV1NK54_SCOSC</name>
<dbReference type="Gene3D" id="2.60.40.790">
    <property type="match status" value="1"/>
</dbReference>
<comment type="similarity">
    <text evidence="1 2">Belongs to the small heat shock protein (HSP20) family.</text>
</comment>
<evidence type="ECO:0000259" key="4">
    <source>
        <dbReference type="PROSITE" id="PS01031"/>
    </source>
</evidence>
<dbReference type="GO" id="GO:0042026">
    <property type="term" value="P:protein refolding"/>
    <property type="evidence" value="ECO:0007669"/>
    <property type="project" value="TreeGrafter"/>
</dbReference>
<dbReference type="GO" id="GO:0005634">
    <property type="term" value="C:nucleus"/>
    <property type="evidence" value="ECO:0007669"/>
    <property type="project" value="TreeGrafter"/>
</dbReference>
<dbReference type="Proteomes" id="UP001314229">
    <property type="component" value="Unassembled WGS sequence"/>
</dbReference>
<reference evidence="5 6" key="1">
    <citation type="submission" date="2024-01" db="EMBL/GenBank/DDBJ databases">
        <authorList>
            <person name="Alioto T."/>
            <person name="Alioto T."/>
            <person name="Gomez Garrido J."/>
        </authorList>
    </citation>
    <scope>NUCLEOTIDE SEQUENCE [LARGE SCALE GENOMIC DNA]</scope>
</reference>
<feature type="compositionally biased region" description="Basic and acidic residues" evidence="3">
    <location>
        <begin position="228"/>
        <end position="246"/>
    </location>
</feature>
<dbReference type="PROSITE" id="PS01031">
    <property type="entry name" value="SHSP"/>
    <property type="match status" value="1"/>
</dbReference>
<dbReference type="InterPro" id="IPR002068">
    <property type="entry name" value="A-crystallin/Hsp20_dom"/>
</dbReference>
<evidence type="ECO:0000313" key="6">
    <source>
        <dbReference type="Proteomes" id="UP001314229"/>
    </source>
</evidence>
<gene>
    <name evidence="5" type="ORF">FSCOSCO3_A020700</name>
</gene>
<feature type="domain" description="SHSP" evidence="4">
    <location>
        <begin position="71"/>
        <end position="181"/>
    </location>
</feature>
<feature type="compositionally biased region" description="Acidic residues" evidence="3">
    <location>
        <begin position="306"/>
        <end position="317"/>
    </location>
</feature>
<protein>
    <submittedName>
        <fullName evidence="5">Heat shock protein 67B1</fullName>
    </submittedName>
</protein>
<dbReference type="GO" id="GO:0043066">
    <property type="term" value="P:negative regulation of apoptotic process"/>
    <property type="evidence" value="ECO:0007669"/>
    <property type="project" value="TreeGrafter"/>
</dbReference>
<accession>A0AAV1NK54</accession>
<dbReference type="GO" id="GO:0051082">
    <property type="term" value="F:unfolded protein binding"/>
    <property type="evidence" value="ECO:0007669"/>
    <property type="project" value="TreeGrafter"/>
</dbReference>
<feature type="compositionally biased region" description="Polar residues" evidence="3">
    <location>
        <begin position="274"/>
        <end position="285"/>
    </location>
</feature>
<dbReference type="PRINTS" id="PR00299">
    <property type="entry name" value="ACRYSTALLIN"/>
</dbReference>
<dbReference type="Pfam" id="PF00011">
    <property type="entry name" value="HSP20"/>
    <property type="match status" value="1"/>
</dbReference>
<dbReference type="EMBL" id="CAWUFR010000041">
    <property type="protein sequence ID" value="CAK6959805.1"/>
    <property type="molecule type" value="Genomic_DNA"/>
</dbReference>